<reference evidence="1 2" key="1">
    <citation type="submission" date="2019-12" db="EMBL/GenBank/DDBJ databases">
        <title>Lactobacillus hilgardii FLUB.</title>
        <authorList>
            <person name="Gustaw K."/>
        </authorList>
    </citation>
    <scope>NUCLEOTIDE SEQUENCE [LARGE SCALE GENOMIC DNA]</scope>
    <source>
        <strain evidence="1 2">FLUB</strain>
    </source>
</reference>
<dbReference type="Proteomes" id="UP000465035">
    <property type="component" value="Chromosome"/>
</dbReference>
<proteinExistence type="predicted"/>
<dbReference type="EMBL" id="CP047121">
    <property type="protein sequence ID" value="QHB51216.1"/>
    <property type="molecule type" value="Genomic_DNA"/>
</dbReference>
<accession>A0A6P1E1P0</accession>
<dbReference type="AlphaFoldDB" id="A0A6P1E1P0"/>
<organism evidence="1 2">
    <name type="scientific">Lentilactobacillus hilgardii</name>
    <name type="common">Lactobacillus hilgardii</name>
    <dbReference type="NCBI Taxonomy" id="1588"/>
    <lineage>
        <taxon>Bacteria</taxon>
        <taxon>Bacillati</taxon>
        <taxon>Bacillota</taxon>
        <taxon>Bacilli</taxon>
        <taxon>Lactobacillales</taxon>
        <taxon>Lactobacillaceae</taxon>
        <taxon>Lentilactobacillus</taxon>
    </lineage>
</organism>
<name>A0A6P1E1P0_LENHI</name>
<evidence type="ECO:0000313" key="1">
    <source>
        <dbReference type="EMBL" id="QHB51216.1"/>
    </source>
</evidence>
<gene>
    <name evidence="1" type="ORF">GQR93_02745</name>
</gene>
<sequence>MKIVIINKGVELLNCTDIFNIKHKDARVVNTKNDFNRIFIIEDKNGVRYTCLKPDAQKMPKMSSHFKTLNPKYAPVNYLTPYFTGKRTK</sequence>
<protein>
    <submittedName>
        <fullName evidence="1">Uncharacterized protein</fullName>
    </submittedName>
</protein>
<evidence type="ECO:0000313" key="2">
    <source>
        <dbReference type="Proteomes" id="UP000465035"/>
    </source>
</evidence>